<evidence type="ECO:0000259" key="3">
    <source>
        <dbReference type="Pfam" id="PF09229"/>
    </source>
</evidence>
<dbReference type="GO" id="GO:0006457">
    <property type="term" value="P:protein folding"/>
    <property type="evidence" value="ECO:0007669"/>
    <property type="project" value="TreeGrafter"/>
</dbReference>
<dbReference type="GO" id="GO:0005829">
    <property type="term" value="C:cytosol"/>
    <property type="evidence" value="ECO:0007669"/>
    <property type="project" value="TreeGrafter"/>
</dbReference>
<keyword evidence="5" id="KW-1185">Reference proteome</keyword>
<feature type="domain" description="Activator of Hsp90 ATPase AHSA1-like N-terminal" evidence="3">
    <location>
        <begin position="29"/>
        <end position="107"/>
    </location>
</feature>
<evidence type="ECO:0000313" key="4">
    <source>
        <dbReference type="EMBL" id="PNH03622.1"/>
    </source>
</evidence>
<dbReference type="Gene3D" id="3.15.10.20">
    <property type="entry name" value="Activator of Hsp90 ATPase Aha1, N-terminal domain"/>
    <property type="match status" value="1"/>
</dbReference>
<accession>A0A2J7ZTP3</accession>
<dbReference type="GO" id="GO:0051087">
    <property type="term" value="F:protein-folding chaperone binding"/>
    <property type="evidence" value="ECO:0007669"/>
    <property type="project" value="InterPro"/>
</dbReference>
<organism evidence="4 5">
    <name type="scientific">Tetrabaena socialis</name>
    <dbReference type="NCBI Taxonomy" id="47790"/>
    <lineage>
        <taxon>Eukaryota</taxon>
        <taxon>Viridiplantae</taxon>
        <taxon>Chlorophyta</taxon>
        <taxon>core chlorophytes</taxon>
        <taxon>Chlorophyceae</taxon>
        <taxon>CS clade</taxon>
        <taxon>Chlamydomonadales</taxon>
        <taxon>Tetrabaenaceae</taxon>
        <taxon>Tetrabaena</taxon>
    </lineage>
</organism>
<gene>
    <name evidence="4" type="ORF">TSOC_010309</name>
</gene>
<proteinExistence type="inferred from homology"/>
<keyword evidence="4" id="KW-0346">Stress response</keyword>
<reference evidence="4 5" key="1">
    <citation type="journal article" date="2017" name="Mol. Biol. Evol.">
        <title>The 4-celled Tetrabaena socialis nuclear genome reveals the essential components for genetic control of cell number at the origin of multicellularity in the volvocine lineage.</title>
        <authorList>
            <person name="Featherston J."/>
            <person name="Arakaki Y."/>
            <person name="Hanschen E.R."/>
            <person name="Ferris P.J."/>
            <person name="Michod R.E."/>
            <person name="Olson B.J.S.C."/>
            <person name="Nozaki H."/>
            <person name="Durand P.M."/>
        </authorList>
    </citation>
    <scope>NUCLEOTIDE SEQUENCE [LARGE SCALE GENOMIC DNA]</scope>
    <source>
        <strain evidence="4 5">NIES-571</strain>
    </source>
</reference>
<dbReference type="SUPFAM" id="SSF103111">
    <property type="entry name" value="Activator of Hsp90 ATPase, Aha1"/>
    <property type="match status" value="1"/>
</dbReference>
<dbReference type="InterPro" id="IPR015310">
    <property type="entry name" value="AHSA1-like_N"/>
</dbReference>
<evidence type="ECO:0000256" key="1">
    <source>
        <dbReference type="ARBA" id="ARBA00006817"/>
    </source>
</evidence>
<feature type="non-terminal residue" evidence="4">
    <location>
        <position position="286"/>
    </location>
</feature>
<dbReference type="PANTHER" id="PTHR13009:SF21">
    <property type="entry name" value="ACTIVATOR OF HSP90 ATPASE"/>
    <property type="match status" value="1"/>
</dbReference>
<name>A0A2J7ZTP3_9CHLO</name>
<feature type="compositionally biased region" description="Basic and acidic residues" evidence="2">
    <location>
        <begin position="1"/>
        <end position="17"/>
    </location>
</feature>
<evidence type="ECO:0000256" key="2">
    <source>
        <dbReference type="SAM" id="MobiDB-lite"/>
    </source>
</evidence>
<dbReference type="GO" id="GO:0001671">
    <property type="term" value="F:ATPase activator activity"/>
    <property type="evidence" value="ECO:0007669"/>
    <property type="project" value="InterPro"/>
</dbReference>
<dbReference type="InterPro" id="IPR036338">
    <property type="entry name" value="Aha1"/>
</dbReference>
<sequence>MARWGEGDPRWHVESRTDGQNVNGWHWEEKDRKEWTRTRLTELFSELMLHEAGEGTADGEPVLLKVERLKDLTGDASITTRKGNKRFAVFDFSISLAWEGTVAGGEAAVGRGGPRGWPGTGRRFAGMVVTLSSGCAETWSRGCCAAMICSSSRPACPFTHENCTHAEPDPQVLAGPTPGVRQYYLHAGGLYDPRYENQAVGSGGALFPHALVRYVGGTHRSSDMWNVSHEYPAHVSRRSKEETMQLLNGLLERHNFTTRRRTLFKSCCASLIVRKEHVRRWDLELY</sequence>
<dbReference type="Proteomes" id="UP000236333">
    <property type="component" value="Unassembled WGS sequence"/>
</dbReference>
<dbReference type="AlphaFoldDB" id="A0A2J7ZTP3"/>
<comment type="similarity">
    <text evidence="1">Belongs to the AHA1 family.</text>
</comment>
<evidence type="ECO:0000313" key="5">
    <source>
        <dbReference type="Proteomes" id="UP000236333"/>
    </source>
</evidence>
<dbReference type="PANTHER" id="PTHR13009">
    <property type="entry name" value="HEAT SHOCK PROTEIN 90 HSP90 CO-CHAPERONE AHA-1"/>
    <property type="match status" value="1"/>
</dbReference>
<protein>
    <submittedName>
        <fullName evidence="4">Activator heat shock protein ATPase 2</fullName>
    </submittedName>
</protein>
<dbReference type="EMBL" id="PGGS01000482">
    <property type="protein sequence ID" value="PNH03622.1"/>
    <property type="molecule type" value="Genomic_DNA"/>
</dbReference>
<comment type="caution">
    <text evidence="4">The sequence shown here is derived from an EMBL/GenBank/DDBJ whole genome shotgun (WGS) entry which is preliminary data.</text>
</comment>
<feature type="region of interest" description="Disordered" evidence="2">
    <location>
        <begin position="1"/>
        <end position="22"/>
    </location>
</feature>
<dbReference type="OrthoDB" id="567237at2759"/>
<dbReference type="Pfam" id="PF09229">
    <property type="entry name" value="Aha1_N"/>
    <property type="match status" value="1"/>
</dbReference>